<name>A0ABN3VPD3_9ACTN</name>
<accession>A0ABN3VPD3</accession>
<dbReference type="EMBL" id="BAAAVI010000002">
    <property type="protein sequence ID" value="GAA2846857.1"/>
    <property type="molecule type" value="Genomic_DNA"/>
</dbReference>
<keyword evidence="3" id="KW-1185">Reference proteome</keyword>
<protein>
    <recommendedName>
        <fullName evidence="1">Carrier domain-containing protein</fullName>
    </recommendedName>
</protein>
<dbReference type="InterPro" id="IPR036736">
    <property type="entry name" value="ACP-like_sf"/>
</dbReference>
<feature type="domain" description="Carrier" evidence="1">
    <location>
        <begin position="1"/>
        <end position="81"/>
    </location>
</feature>
<dbReference type="PROSITE" id="PS50075">
    <property type="entry name" value="CARRIER"/>
    <property type="match status" value="1"/>
</dbReference>
<gene>
    <name evidence="2" type="ORF">GCM10010517_03640</name>
</gene>
<evidence type="ECO:0000259" key="1">
    <source>
        <dbReference type="PROSITE" id="PS50075"/>
    </source>
</evidence>
<dbReference type="Pfam" id="PF00550">
    <property type="entry name" value="PP-binding"/>
    <property type="match status" value="1"/>
</dbReference>
<dbReference type="InterPro" id="IPR009081">
    <property type="entry name" value="PP-bd_ACP"/>
</dbReference>
<evidence type="ECO:0000313" key="3">
    <source>
        <dbReference type="Proteomes" id="UP001500831"/>
    </source>
</evidence>
<dbReference type="SUPFAM" id="SSF47336">
    <property type="entry name" value="ACP-like"/>
    <property type="match status" value="1"/>
</dbReference>
<dbReference type="Proteomes" id="UP001500831">
    <property type="component" value="Unassembled WGS sequence"/>
</dbReference>
<dbReference type="Gene3D" id="1.10.1200.10">
    <property type="entry name" value="ACP-like"/>
    <property type="match status" value="1"/>
</dbReference>
<reference evidence="2 3" key="1">
    <citation type="journal article" date="2019" name="Int. J. Syst. Evol. Microbiol.">
        <title>The Global Catalogue of Microorganisms (GCM) 10K type strain sequencing project: providing services to taxonomists for standard genome sequencing and annotation.</title>
        <authorList>
            <consortium name="The Broad Institute Genomics Platform"/>
            <consortium name="The Broad Institute Genome Sequencing Center for Infectious Disease"/>
            <person name="Wu L."/>
            <person name="Ma J."/>
        </authorList>
    </citation>
    <scope>NUCLEOTIDE SEQUENCE [LARGE SCALE GENOMIC DNA]</scope>
    <source>
        <strain evidence="2 3">JCM 6242</strain>
    </source>
</reference>
<organism evidence="2 3">
    <name type="scientific">Streptosporangium fragile</name>
    <dbReference type="NCBI Taxonomy" id="46186"/>
    <lineage>
        <taxon>Bacteria</taxon>
        <taxon>Bacillati</taxon>
        <taxon>Actinomycetota</taxon>
        <taxon>Actinomycetes</taxon>
        <taxon>Streptosporangiales</taxon>
        <taxon>Streptosporangiaceae</taxon>
        <taxon>Streptosporangium</taxon>
    </lineage>
</organism>
<comment type="caution">
    <text evidence="2">The sequence shown here is derived from an EMBL/GenBank/DDBJ whole genome shotgun (WGS) entry which is preliminary data.</text>
</comment>
<proteinExistence type="predicted"/>
<sequence>MAFTDETVRELLLSVGLDPAAGDDVLERSFAELDLDSLARVEIATRIQDRFGVDVEERLTADATPSLMKKLVTERLPATGA</sequence>
<evidence type="ECO:0000313" key="2">
    <source>
        <dbReference type="EMBL" id="GAA2846857.1"/>
    </source>
</evidence>